<sequence length="87" mass="10017">MYFKAVKRVQRNVSNSSTKRTAVVRRFAESFHVQLLPVKQSKPSPLAITEDTTLKVKEFYDSNDISRLPPGKKDFVTVHEDGKKEHK</sequence>
<comment type="caution">
    <text evidence="1">The sequence shown here is derived from an EMBL/GenBank/DDBJ whole genome shotgun (WGS) entry which is preliminary data.</text>
</comment>
<evidence type="ECO:0000313" key="2">
    <source>
        <dbReference type="Proteomes" id="UP001159363"/>
    </source>
</evidence>
<reference evidence="1 2" key="1">
    <citation type="submission" date="2023-02" db="EMBL/GenBank/DDBJ databases">
        <title>LHISI_Scaffold_Assembly.</title>
        <authorList>
            <person name="Stuart O.P."/>
            <person name="Cleave R."/>
            <person name="Magrath M.J.L."/>
            <person name="Mikheyev A.S."/>
        </authorList>
    </citation>
    <scope>NUCLEOTIDE SEQUENCE [LARGE SCALE GENOMIC DNA]</scope>
    <source>
        <strain evidence="1">Daus_M_001</strain>
        <tissue evidence="1">Leg muscle</tissue>
    </source>
</reference>
<protein>
    <submittedName>
        <fullName evidence="1">Uncharacterized protein</fullName>
    </submittedName>
</protein>
<evidence type="ECO:0000313" key="1">
    <source>
        <dbReference type="EMBL" id="KAJ8889468.1"/>
    </source>
</evidence>
<dbReference type="EMBL" id="JARBHB010000003">
    <property type="protein sequence ID" value="KAJ8889468.1"/>
    <property type="molecule type" value="Genomic_DNA"/>
</dbReference>
<name>A0ABQ9HYL1_9NEOP</name>
<dbReference type="Proteomes" id="UP001159363">
    <property type="component" value="Chromosome 3"/>
</dbReference>
<gene>
    <name evidence="1" type="ORF">PR048_008967</name>
</gene>
<proteinExistence type="predicted"/>
<accession>A0ABQ9HYL1</accession>
<keyword evidence="2" id="KW-1185">Reference proteome</keyword>
<organism evidence="1 2">
    <name type="scientific">Dryococelus australis</name>
    <dbReference type="NCBI Taxonomy" id="614101"/>
    <lineage>
        <taxon>Eukaryota</taxon>
        <taxon>Metazoa</taxon>
        <taxon>Ecdysozoa</taxon>
        <taxon>Arthropoda</taxon>
        <taxon>Hexapoda</taxon>
        <taxon>Insecta</taxon>
        <taxon>Pterygota</taxon>
        <taxon>Neoptera</taxon>
        <taxon>Polyneoptera</taxon>
        <taxon>Phasmatodea</taxon>
        <taxon>Verophasmatodea</taxon>
        <taxon>Anareolatae</taxon>
        <taxon>Phasmatidae</taxon>
        <taxon>Eurycanthinae</taxon>
        <taxon>Dryococelus</taxon>
    </lineage>
</organism>